<evidence type="ECO:0000313" key="2">
    <source>
        <dbReference type="EMBL" id="GGS16557.1"/>
    </source>
</evidence>
<gene>
    <name evidence="2" type="ORF">GCM10008961_05220</name>
</gene>
<accession>A0ABQ2SDC8</accession>
<organism evidence="2 3">
    <name type="scientific">Deinococcus knuensis</name>
    <dbReference type="NCBI Taxonomy" id="1837380"/>
    <lineage>
        <taxon>Bacteria</taxon>
        <taxon>Thermotogati</taxon>
        <taxon>Deinococcota</taxon>
        <taxon>Deinococci</taxon>
        <taxon>Deinococcales</taxon>
        <taxon>Deinococcaceae</taxon>
        <taxon>Deinococcus</taxon>
    </lineage>
</organism>
<protein>
    <submittedName>
        <fullName evidence="2">Uncharacterized protein</fullName>
    </submittedName>
</protein>
<reference evidence="3" key="1">
    <citation type="journal article" date="2019" name="Int. J. Syst. Evol. Microbiol.">
        <title>The Global Catalogue of Microorganisms (GCM) 10K type strain sequencing project: providing services to taxonomists for standard genome sequencing and annotation.</title>
        <authorList>
            <consortium name="The Broad Institute Genomics Platform"/>
            <consortium name="The Broad Institute Genome Sequencing Center for Infectious Disease"/>
            <person name="Wu L."/>
            <person name="Ma J."/>
        </authorList>
    </citation>
    <scope>NUCLEOTIDE SEQUENCE [LARGE SCALE GENOMIC DNA]</scope>
    <source>
        <strain evidence="3">JCM 31406</strain>
    </source>
</reference>
<sequence length="141" mass="14980">MRLTADMHGARTALPVIAAFLRAGQVQPLAQHVQQGRLHGNMDFLPLAVHLERKSPVGAGRGDALGHGGSSDPHAKRRPQGPEPAGIQPVLTHARQPPFPARRVTTGADTVRAPEGKNMEHFFCNAIPAHPLPTSPLKGKG</sequence>
<evidence type="ECO:0000313" key="3">
    <source>
        <dbReference type="Proteomes" id="UP000620633"/>
    </source>
</evidence>
<feature type="region of interest" description="Disordered" evidence="1">
    <location>
        <begin position="55"/>
        <end position="108"/>
    </location>
</feature>
<comment type="caution">
    <text evidence="2">The sequence shown here is derived from an EMBL/GenBank/DDBJ whole genome shotgun (WGS) entry which is preliminary data.</text>
</comment>
<keyword evidence="3" id="KW-1185">Reference proteome</keyword>
<feature type="compositionally biased region" description="Gly residues" evidence="1">
    <location>
        <begin position="59"/>
        <end position="69"/>
    </location>
</feature>
<dbReference type="EMBL" id="BMQO01000001">
    <property type="protein sequence ID" value="GGS16557.1"/>
    <property type="molecule type" value="Genomic_DNA"/>
</dbReference>
<dbReference type="Proteomes" id="UP000620633">
    <property type="component" value="Unassembled WGS sequence"/>
</dbReference>
<name>A0ABQ2SDC8_9DEIO</name>
<proteinExistence type="predicted"/>
<evidence type="ECO:0000256" key="1">
    <source>
        <dbReference type="SAM" id="MobiDB-lite"/>
    </source>
</evidence>